<keyword evidence="2 3" id="KW-0413">Isomerase</keyword>
<dbReference type="Proteomes" id="UP000234857">
    <property type="component" value="Unassembled WGS sequence"/>
</dbReference>
<proteinExistence type="inferred from homology"/>
<dbReference type="PANTHER" id="PTHR30345:SF0">
    <property type="entry name" value="DNA DAMAGE-REPAIR_TOLERATION PROTEIN DRT102"/>
    <property type="match status" value="1"/>
</dbReference>
<evidence type="ECO:0000256" key="1">
    <source>
        <dbReference type="ARBA" id="ARBA00008754"/>
    </source>
</evidence>
<name>A0A2N5ZBJ8_MUIH1</name>
<dbReference type="Gene3D" id="3.40.1400.10">
    <property type="entry name" value="Sugar-phosphate isomerase, RpiB/LacA/LacB"/>
    <property type="match status" value="1"/>
</dbReference>
<protein>
    <submittedName>
        <fullName evidence="3">Ribose 5-phosphate isomerase B</fullName>
    </submittedName>
</protein>
<dbReference type="EMBL" id="PKTG01000123">
    <property type="protein sequence ID" value="PLX16019.1"/>
    <property type="molecule type" value="Genomic_DNA"/>
</dbReference>
<dbReference type="NCBIfam" id="TIGR01120">
    <property type="entry name" value="rpiB"/>
    <property type="match status" value="1"/>
</dbReference>
<dbReference type="InterPro" id="IPR004785">
    <property type="entry name" value="RpiB"/>
</dbReference>
<dbReference type="SUPFAM" id="SSF89623">
    <property type="entry name" value="Ribose/Galactose isomerase RpiB/AlsB"/>
    <property type="match status" value="1"/>
</dbReference>
<reference evidence="3 4" key="1">
    <citation type="submission" date="2017-11" db="EMBL/GenBank/DDBJ databases">
        <title>Genome-resolved metagenomics identifies genetic mobility, metabolic interactions, and unexpected diversity in perchlorate-reducing communities.</title>
        <authorList>
            <person name="Barnum T.P."/>
            <person name="Figueroa I.A."/>
            <person name="Carlstrom C.I."/>
            <person name="Lucas L.N."/>
            <person name="Engelbrektson A.L."/>
            <person name="Coates J.D."/>
        </authorList>
    </citation>
    <scope>NUCLEOTIDE SEQUENCE [LARGE SCALE GENOMIC DNA]</scope>
    <source>
        <strain evidence="3">BM706</strain>
    </source>
</reference>
<evidence type="ECO:0000256" key="2">
    <source>
        <dbReference type="ARBA" id="ARBA00023235"/>
    </source>
</evidence>
<dbReference type="GO" id="GO:0009052">
    <property type="term" value="P:pentose-phosphate shunt, non-oxidative branch"/>
    <property type="evidence" value="ECO:0007669"/>
    <property type="project" value="TreeGrafter"/>
</dbReference>
<sequence length="231" mass="25014">MKIAIASYHGGFKLKQDLIEHMKGRGLQVIDLGCTGEIPKVDYPEYAEKAALSVVQGQADLSVMIDGAGVGSTMAANKVAGVRAALCNDLYSAWNAKEHNNANMLCMGSMIIGSGKATQILDRFVDTPFAGGRHEKRVNMVNALDAGRSGGLMDSNTLKEIIKQVVAKILGQKGDISDISVSAADVYAEKVLTEDYLRRNKIKSIKISKNTIILPMAKDYINEKKVQVERV</sequence>
<organism evidence="3 4">
    <name type="scientific">Muiribacterium halophilum</name>
    <dbReference type="NCBI Taxonomy" id="2053465"/>
    <lineage>
        <taxon>Bacteria</taxon>
        <taxon>Candidatus Muiribacteriota</taxon>
        <taxon>Candidatus Muiribacteriia</taxon>
        <taxon>Candidatus Muiribacteriales</taxon>
        <taxon>Candidatus Muiribacteriaceae</taxon>
        <taxon>Candidatus Muiribacterium</taxon>
    </lineage>
</organism>
<dbReference type="InterPro" id="IPR003500">
    <property type="entry name" value="RpiB_LacA_LacB"/>
</dbReference>
<gene>
    <name evidence="3" type="primary">rpiB</name>
    <name evidence="3" type="ORF">C0601_11705</name>
</gene>
<accession>A0A2N5ZBJ8</accession>
<evidence type="ECO:0000313" key="3">
    <source>
        <dbReference type="EMBL" id="PLX16019.1"/>
    </source>
</evidence>
<dbReference type="InterPro" id="IPR036569">
    <property type="entry name" value="RpiB_LacA_LacB_sf"/>
</dbReference>
<dbReference type="GO" id="GO:0019316">
    <property type="term" value="P:D-allose catabolic process"/>
    <property type="evidence" value="ECO:0007669"/>
    <property type="project" value="TreeGrafter"/>
</dbReference>
<comment type="similarity">
    <text evidence="1">Belongs to the LacAB/RpiB family.</text>
</comment>
<evidence type="ECO:0000313" key="4">
    <source>
        <dbReference type="Proteomes" id="UP000234857"/>
    </source>
</evidence>
<comment type="caution">
    <text evidence="3">The sequence shown here is derived from an EMBL/GenBank/DDBJ whole genome shotgun (WGS) entry which is preliminary data.</text>
</comment>
<dbReference type="NCBIfam" id="NF004051">
    <property type="entry name" value="PRK05571.1"/>
    <property type="match status" value="1"/>
</dbReference>
<dbReference type="PANTHER" id="PTHR30345">
    <property type="entry name" value="RIBOSE-5-PHOSPHATE ISOMERASE B"/>
    <property type="match status" value="1"/>
</dbReference>
<dbReference type="Pfam" id="PF02502">
    <property type="entry name" value="LacAB_rpiB"/>
    <property type="match status" value="1"/>
</dbReference>
<dbReference type="GO" id="GO:0004751">
    <property type="term" value="F:ribose-5-phosphate isomerase activity"/>
    <property type="evidence" value="ECO:0007669"/>
    <property type="project" value="TreeGrafter"/>
</dbReference>
<dbReference type="AlphaFoldDB" id="A0A2N5ZBJ8"/>
<dbReference type="NCBIfam" id="TIGR00689">
    <property type="entry name" value="rpiB_lacA_lacB"/>
    <property type="match status" value="1"/>
</dbReference>